<dbReference type="PROSITE" id="PS50994">
    <property type="entry name" value="INTEGRASE"/>
    <property type="match status" value="1"/>
</dbReference>
<dbReference type="InterPro" id="IPR001584">
    <property type="entry name" value="Integrase_cat-core"/>
</dbReference>
<dbReference type="InterPro" id="IPR012337">
    <property type="entry name" value="RNaseH-like_sf"/>
</dbReference>
<evidence type="ECO:0000313" key="2">
    <source>
        <dbReference type="EMBL" id="GAH98297.1"/>
    </source>
</evidence>
<dbReference type="GO" id="GO:0015074">
    <property type="term" value="P:DNA integration"/>
    <property type="evidence" value="ECO:0007669"/>
    <property type="project" value="InterPro"/>
</dbReference>
<dbReference type="Gene3D" id="3.30.420.10">
    <property type="entry name" value="Ribonuclease H-like superfamily/Ribonuclease H"/>
    <property type="match status" value="1"/>
</dbReference>
<dbReference type="InterPro" id="IPR036397">
    <property type="entry name" value="RNaseH_sf"/>
</dbReference>
<feature type="domain" description="Integrase catalytic" evidence="1">
    <location>
        <begin position="1"/>
        <end position="106"/>
    </location>
</feature>
<protein>
    <recommendedName>
        <fullName evidence="1">Integrase catalytic domain-containing protein</fullName>
    </recommendedName>
</protein>
<feature type="non-terminal residue" evidence="2">
    <location>
        <position position="137"/>
    </location>
</feature>
<name>X1JW06_9ZZZZ</name>
<organism evidence="2">
    <name type="scientific">marine sediment metagenome</name>
    <dbReference type="NCBI Taxonomy" id="412755"/>
    <lineage>
        <taxon>unclassified sequences</taxon>
        <taxon>metagenomes</taxon>
        <taxon>ecological metagenomes</taxon>
    </lineage>
</organism>
<comment type="caution">
    <text evidence="2">The sequence shown here is derived from an EMBL/GenBank/DDBJ whole genome shotgun (WGS) entry which is preliminary data.</text>
</comment>
<reference evidence="2" key="1">
    <citation type="journal article" date="2014" name="Front. Microbiol.">
        <title>High frequency of phylogenetically diverse reductive dehalogenase-homologous genes in deep subseafloor sedimentary metagenomes.</title>
        <authorList>
            <person name="Kawai M."/>
            <person name="Futagami T."/>
            <person name="Toyoda A."/>
            <person name="Takaki Y."/>
            <person name="Nishi S."/>
            <person name="Hori S."/>
            <person name="Arai W."/>
            <person name="Tsubouchi T."/>
            <person name="Morono Y."/>
            <person name="Uchiyama I."/>
            <person name="Ito T."/>
            <person name="Fujiyama A."/>
            <person name="Inagaki F."/>
            <person name="Takami H."/>
        </authorList>
    </citation>
    <scope>NUCLEOTIDE SEQUENCE</scope>
    <source>
        <strain evidence="2">Expedition CK06-06</strain>
    </source>
</reference>
<dbReference type="PANTHER" id="PTHR35004">
    <property type="entry name" value="TRANSPOSASE RV3428C-RELATED"/>
    <property type="match status" value="1"/>
</dbReference>
<dbReference type="GO" id="GO:0003676">
    <property type="term" value="F:nucleic acid binding"/>
    <property type="evidence" value="ECO:0007669"/>
    <property type="project" value="InterPro"/>
</dbReference>
<accession>X1JW06</accession>
<dbReference type="AlphaFoldDB" id="X1JW06"/>
<proteinExistence type="predicted"/>
<gene>
    <name evidence="2" type="ORF">S03H2_69546</name>
</gene>
<feature type="non-terminal residue" evidence="2">
    <location>
        <position position="1"/>
    </location>
</feature>
<dbReference type="EMBL" id="BARU01045976">
    <property type="protein sequence ID" value="GAH98297.1"/>
    <property type="molecule type" value="Genomic_DNA"/>
</dbReference>
<evidence type="ECO:0000259" key="1">
    <source>
        <dbReference type="PROSITE" id="PS50994"/>
    </source>
</evidence>
<sequence>EYVKIDNLKAAILKANFYEPIYQKLYKDFAYYYGFRPHPCRVRKPNDKGKVESGIKYVKRNFFLGRKFKDSDDVDRQLRNWLENTCNQRIHGTTRKIPREVFELEERGKLKELPEQEFNMLSVGTRKVYHDCHIFLK</sequence>
<dbReference type="SUPFAM" id="SSF53098">
    <property type="entry name" value="Ribonuclease H-like"/>
    <property type="match status" value="1"/>
</dbReference>